<dbReference type="Proteomes" id="UP000275027">
    <property type="component" value="Unassembled WGS sequence"/>
</dbReference>
<proteinExistence type="predicted"/>
<dbReference type="RefSeq" id="WP_101470888.1">
    <property type="nucleotide sequence ID" value="NZ_PJND01000007.1"/>
</dbReference>
<evidence type="ECO:0000313" key="4">
    <source>
        <dbReference type="Proteomes" id="UP000275027"/>
    </source>
</evidence>
<reference evidence="1 3" key="1">
    <citation type="submission" date="2017-12" db="EMBL/GenBank/DDBJ databases">
        <title>Genomic Encyclopedia of Type Strains, Phase III (KMG-III): the genomes of soil and plant-associated and newly described type strains.</title>
        <authorList>
            <person name="Whitman W."/>
        </authorList>
    </citation>
    <scope>NUCLEOTIDE SEQUENCE [LARGE SCALE GENOMIC DNA]</scope>
    <source>
        <strain evidence="1 3">IP-10</strain>
    </source>
</reference>
<reference evidence="2 4" key="2">
    <citation type="submission" date="2018-10" db="EMBL/GenBank/DDBJ databases">
        <title>Genomic Encyclopedia of Archaeal and Bacterial Type Strains, Phase II (KMG-II): from individual species to whole genera.</title>
        <authorList>
            <person name="Goeker M."/>
        </authorList>
    </citation>
    <scope>NUCLEOTIDE SEQUENCE [LARGE SCALE GENOMIC DNA]</scope>
    <source>
        <strain evidence="2 4">DSM 21886</strain>
    </source>
</reference>
<evidence type="ECO:0000313" key="1">
    <source>
        <dbReference type="EMBL" id="PKW28736.1"/>
    </source>
</evidence>
<name>A0A497UXJ6_9FLAO</name>
<evidence type="ECO:0008006" key="5">
    <source>
        <dbReference type="Google" id="ProtNLM"/>
    </source>
</evidence>
<protein>
    <recommendedName>
        <fullName evidence="5">Squalene cyclase C-terminal domain-containing protein</fullName>
    </recommendedName>
</protein>
<dbReference type="EMBL" id="PJND01000007">
    <property type="protein sequence ID" value="PKW28736.1"/>
    <property type="molecule type" value="Genomic_DNA"/>
</dbReference>
<dbReference type="SUPFAM" id="SSF48239">
    <property type="entry name" value="Terpenoid cyclases/Protein prenyltransferases"/>
    <property type="match status" value="1"/>
</dbReference>
<accession>A0A497UXJ6</accession>
<evidence type="ECO:0000313" key="2">
    <source>
        <dbReference type="EMBL" id="RLJ35760.1"/>
    </source>
</evidence>
<gene>
    <name evidence="1" type="ORF">B0G92_0361</name>
    <name evidence="2" type="ORF">CLV50_1144</name>
</gene>
<dbReference type="AlphaFoldDB" id="A0A497UXJ6"/>
<dbReference type="Gene3D" id="1.50.10.20">
    <property type="match status" value="1"/>
</dbReference>
<evidence type="ECO:0000313" key="3">
    <source>
        <dbReference type="Proteomes" id="UP000233767"/>
    </source>
</evidence>
<dbReference type="PROSITE" id="PS51257">
    <property type="entry name" value="PROKAR_LIPOPROTEIN"/>
    <property type="match status" value="1"/>
</dbReference>
<organism evidence="2 4">
    <name type="scientific">Flavobacterium lindanitolerans</name>
    <dbReference type="NCBI Taxonomy" id="428988"/>
    <lineage>
        <taxon>Bacteria</taxon>
        <taxon>Pseudomonadati</taxon>
        <taxon>Bacteroidota</taxon>
        <taxon>Flavobacteriia</taxon>
        <taxon>Flavobacteriales</taxon>
        <taxon>Flavobacteriaceae</taxon>
        <taxon>Flavobacterium</taxon>
    </lineage>
</organism>
<comment type="caution">
    <text evidence="2">The sequence shown here is derived from an EMBL/GenBank/DDBJ whole genome shotgun (WGS) entry which is preliminary data.</text>
</comment>
<dbReference type="Proteomes" id="UP000233767">
    <property type="component" value="Unassembled WGS sequence"/>
</dbReference>
<dbReference type="EMBL" id="RCCB01000010">
    <property type="protein sequence ID" value="RLJ35760.1"/>
    <property type="molecule type" value="Genomic_DNA"/>
</dbReference>
<dbReference type="InterPro" id="IPR008930">
    <property type="entry name" value="Terpenoid_cyclase/PrenylTrfase"/>
</dbReference>
<keyword evidence="3" id="KW-1185">Reference proteome</keyword>
<sequence length="447" mass="49298">MKTRIISAAVFLAACYISVGIINNRSILQDNEVSKGKDLASLPKEKIEDEEEEEEKPCVFMTVMGEQPSEGFAAAKRDAKIDDKIMQGELWLIKAQNKDGGWGAGSHARQNVMDPHAVSSDPATTAMTAMALYRCGYNLESGKYSDVLKKSLNYLLAEIENTKNNPNFITEVRGTQIQSKLGENIDAVLTLQFLNQVYPMLKDASLKTKVKEAIQICVNKIEKSYDETGKVKGAGWAGVLQSSFASSSLETAAKNKDIKVNKEKLQKSREYQKSNYNAESESVKAEDGAGIVLYAVSSSVRGSAKESQEAKAIINQAKREGKLDKNAVLNKENLKKAGVSEEQAEVYDVADKVYNSAKVKAMNKEVISGFGNNGGEEFLSFLQTGESMIVNQDEEWKKWYDDMSGRIMSIQNNDGSWNGHHCITSPVFCTATCLMILTVENDIKKLQ</sequence>